<dbReference type="PROSITE" id="PS51371">
    <property type="entry name" value="CBS"/>
    <property type="match status" value="2"/>
</dbReference>
<dbReference type="Proteomes" id="UP000732298">
    <property type="component" value="Unassembled WGS sequence"/>
</dbReference>
<comment type="caution">
    <text evidence="8">Lacks conserved residue(s) required for the propagation of feature annotation.</text>
</comment>
<feature type="domain" description="CBS" evidence="14">
    <location>
        <begin position="96"/>
        <end position="151"/>
    </location>
</feature>
<feature type="binding site" evidence="8">
    <location>
        <begin position="335"/>
        <end position="337"/>
    </location>
    <ligand>
        <name>IMP</name>
        <dbReference type="ChEBI" id="CHEBI:58053"/>
    </ligand>
</feature>
<keyword evidence="6 8" id="KW-0560">Oxidoreductase</keyword>
<feature type="binding site" evidence="8">
    <location>
        <begin position="382"/>
        <end position="386"/>
    </location>
    <ligand>
        <name>IMP</name>
        <dbReference type="ChEBI" id="CHEBI:58053"/>
    </ligand>
</feature>
<evidence type="ECO:0000256" key="8">
    <source>
        <dbReference type="HAMAP-Rule" id="MF_01964"/>
    </source>
</evidence>
<evidence type="ECO:0000256" key="5">
    <source>
        <dbReference type="ARBA" id="ARBA00022958"/>
    </source>
</evidence>
<dbReference type="EMBL" id="JACQPB010000050">
    <property type="protein sequence ID" value="MBI4210907.1"/>
    <property type="molecule type" value="Genomic_DNA"/>
</dbReference>
<dbReference type="NCBIfam" id="TIGR01302">
    <property type="entry name" value="IMP_dehydrog"/>
    <property type="match status" value="1"/>
</dbReference>
<proteinExistence type="inferred from homology"/>
<dbReference type="InterPro" id="IPR046342">
    <property type="entry name" value="CBS_dom_sf"/>
</dbReference>
<feature type="binding site" evidence="8 10">
    <location>
        <begin position="297"/>
        <end position="299"/>
    </location>
    <ligand>
        <name>NAD(+)</name>
        <dbReference type="ChEBI" id="CHEBI:57540"/>
    </ligand>
</feature>
<dbReference type="GO" id="GO:0003938">
    <property type="term" value="F:IMP dehydrogenase activity"/>
    <property type="evidence" value="ECO:0007669"/>
    <property type="project" value="UniProtKB-UniRule"/>
</dbReference>
<evidence type="ECO:0000256" key="3">
    <source>
        <dbReference type="ARBA" id="ARBA00022723"/>
    </source>
</evidence>
<dbReference type="InterPro" id="IPR000644">
    <property type="entry name" value="CBS_dom"/>
</dbReference>
<dbReference type="Pfam" id="PF00571">
    <property type="entry name" value="CBS"/>
    <property type="match status" value="2"/>
</dbReference>
<keyword evidence="3 8" id="KW-0479">Metal-binding</keyword>
<keyword evidence="7 12" id="KW-0129">CBS domain</keyword>
<keyword evidence="5 8" id="KW-0630">Potassium</keyword>
<feature type="binding site" evidence="8">
    <location>
        <position position="469"/>
    </location>
    <ligand>
        <name>K(+)</name>
        <dbReference type="ChEBI" id="CHEBI:29103"/>
        <note>ligand shared between two tetrameric partners</note>
    </ligand>
</feature>
<dbReference type="GO" id="GO:0006183">
    <property type="term" value="P:GTP biosynthetic process"/>
    <property type="evidence" value="ECO:0007669"/>
    <property type="project" value="TreeGrafter"/>
</dbReference>
<dbReference type="CDD" id="cd04601">
    <property type="entry name" value="CBS_pair_IMPDH"/>
    <property type="match status" value="1"/>
</dbReference>
<feature type="binding site" evidence="8">
    <location>
        <position position="468"/>
    </location>
    <ligand>
        <name>K(+)</name>
        <dbReference type="ChEBI" id="CHEBI:29103"/>
        <note>ligand shared between two tetrameric partners</note>
    </ligand>
</feature>
<gene>
    <name evidence="8 15" type="primary">guaB</name>
    <name evidence="15" type="ORF">HY544_05400</name>
</gene>
<dbReference type="FunFam" id="3.20.20.70:FF:000003">
    <property type="entry name" value="GMP reductase"/>
    <property type="match status" value="1"/>
</dbReference>
<keyword evidence="8" id="KW-0658">Purine biosynthesis</keyword>
<feature type="active site" description="Thioimidate intermediate" evidence="8 9">
    <location>
        <position position="304"/>
    </location>
</feature>
<feature type="binding site" evidence="8">
    <location>
        <position position="467"/>
    </location>
    <ligand>
        <name>K(+)</name>
        <dbReference type="ChEBI" id="CHEBI:29103"/>
        <note>ligand shared between two tetrameric partners</note>
    </ligand>
</feature>
<keyword evidence="8 10" id="KW-0520">NAD</keyword>
<dbReference type="PANTHER" id="PTHR11911:SF111">
    <property type="entry name" value="INOSINE-5'-MONOPHOSPHATE DEHYDROGENASE"/>
    <property type="match status" value="1"/>
</dbReference>
<evidence type="ECO:0000256" key="11">
    <source>
        <dbReference type="PIRSR" id="PIRSR000130-4"/>
    </source>
</evidence>
<evidence type="ECO:0000256" key="7">
    <source>
        <dbReference type="ARBA" id="ARBA00023122"/>
    </source>
</evidence>
<evidence type="ECO:0000256" key="2">
    <source>
        <dbReference type="ARBA" id="ARBA00011881"/>
    </source>
</evidence>
<protein>
    <recommendedName>
        <fullName evidence="8">Inosine-5'-monophosphate dehydrogenase</fullName>
        <shortName evidence="8">IMP dehydrogenase</shortName>
        <shortName evidence="8">IMPD</shortName>
        <shortName evidence="8">IMPDH</shortName>
        <ecNumber evidence="8">1.1.1.205</ecNumber>
    </recommendedName>
</protein>
<feature type="binding site" evidence="10">
    <location>
        <begin position="248"/>
        <end position="250"/>
    </location>
    <ligand>
        <name>NAD(+)</name>
        <dbReference type="ChEBI" id="CHEBI:57540"/>
    </ligand>
</feature>
<comment type="cofactor">
    <cofactor evidence="8">
        <name>K(+)</name>
        <dbReference type="ChEBI" id="CHEBI:29103"/>
    </cofactor>
</comment>
<dbReference type="InterPro" id="IPR013785">
    <property type="entry name" value="Aldolase_TIM"/>
</dbReference>
<dbReference type="Gene3D" id="3.20.20.70">
    <property type="entry name" value="Aldolase class I"/>
    <property type="match status" value="1"/>
</dbReference>
<dbReference type="EC" id="1.1.1.205" evidence="8"/>
<dbReference type="GO" id="GO:0046872">
    <property type="term" value="F:metal ion binding"/>
    <property type="evidence" value="ECO:0007669"/>
    <property type="project" value="UniProtKB-UniRule"/>
</dbReference>
<name>A0A8T3YMH1_9ARCH</name>
<accession>A0A8T3YMH1</accession>
<dbReference type="HAMAP" id="MF_01964">
    <property type="entry name" value="IMPDH"/>
    <property type="match status" value="1"/>
</dbReference>
<feature type="binding site" evidence="8">
    <location>
        <position position="413"/>
    </location>
    <ligand>
        <name>IMP</name>
        <dbReference type="ChEBI" id="CHEBI:58053"/>
    </ligand>
</feature>
<dbReference type="PIRSF" id="PIRSF000130">
    <property type="entry name" value="IMPDH"/>
    <property type="match status" value="1"/>
</dbReference>
<dbReference type="SMART" id="SM01240">
    <property type="entry name" value="IMPDH"/>
    <property type="match status" value="1"/>
</dbReference>
<dbReference type="InterPro" id="IPR001093">
    <property type="entry name" value="IMP_DH_GMPRt"/>
</dbReference>
<dbReference type="GO" id="GO:0006177">
    <property type="term" value="P:GMP biosynthetic process"/>
    <property type="evidence" value="ECO:0007669"/>
    <property type="project" value="UniProtKB-UniRule"/>
</dbReference>
<evidence type="ECO:0000256" key="6">
    <source>
        <dbReference type="ARBA" id="ARBA00023002"/>
    </source>
</evidence>
<comment type="caution">
    <text evidence="15">The sequence shown here is derived from an EMBL/GenBank/DDBJ whole genome shotgun (WGS) entry which is preliminary data.</text>
</comment>
<reference evidence="15" key="1">
    <citation type="submission" date="2020-07" db="EMBL/GenBank/DDBJ databases">
        <title>Huge and variable diversity of episymbiotic CPR bacteria and DPANN archaea in groundwater ecosystems.</title>
        <authorList>
            <person name="He C.Y."/>
            <person name="Keren R."/>
            <person name="Whittaker M."/>
            <person name="Farag I.F."/>
            <person name="Doudna J."/>
            <person name="Cate J.H.D."/>
            <person name="Banfield J.F."/>
        </authorList>
    </citation>
    <scope>NUCLEOTIDE SEQUENCE</scope>
    <source>
        <strain evidence="15">NC_groundwater_1296_Ag_S-0.2um_52_80</strain>
    </source>
</reference>
<comment type="activity regulation">
    <text evidence="8">Mycophenolic acid (MPA) is a non-competitive inhibitor that prevents formation of the closed enzyme conformation by binding to the same site as the amobile flap. In contrast, mizoribine monophosphate (MZP) is a competitive inhibitor that induces the closed conformation. MPA is a potent inhibitor of mammalian IMPDHs but a poor inhibitor of the bacterial enzymes. MZP is a more potent inhibitor of bacterial IMPDH.</text>
</comment>
<dbReference type="SMART" id="SM00116">
    <property type="entry name" value="CBS"/>
    <property type="match status" value="2"/>
</dbReference>
<organism evidence="15 16">
    <name type="scientific">Candidatus Iainarchaeum sp</name>
    <dbReference type="NCBI Taxonomy" id="3101447"/>
    <lineage>
        <taxon>Archaea</taxon>
        <taxon>Candidatus Iainarchaeota</taxon>
        <taxon>Candidatus Iainarchaeia</taxon>
        <taxon>Candidatus Iainarchaeales</taxon>
        <taxon>Candidatus Iainarchaeaceae</taxon>
        <taxon>Candidatus Iainarchaeum</taxon>
    </lineage>
</organism>
<comment type="similarity">
    <text evidence="1 8 13">Belongs to the IMPDH/GMPR family.</text>
</comment>
<evidence type="ECO:0000313" key="15">
    <source>
        <dbReference type="EMBL" id="MBI4210907.1"/>
    </source>
</evidence>
<keyword evidence="8" id="KW-0332">GMP biosynthesis</keyword>
<comment type="pathway">
    <text evidence="8">Purine metabolism; XMP biosynthesis via de novo pathway; XMP from IMP: step 1/1.</text>
</comment>
<evidence type="ECO:0000256" key="1">
    <source>
        <dbReference type="ARBA" id="ARBA00005502"/>
    </source>
</evidence>
<dbReference type="PANTHER" id="PTHR11911">
    <property type="entry name" value="INOSINE-5-MONOPHOSPHATE DEHYDROGENASE RELATED"/>
    <property type="match status" value="1"/>
</dbReference>
<comment type="subunit">
    <text evidence="2 8">Homotetramer.</text>
</comment>
<evidence type="ECO:0000313" key="16">
    <source>
        <dbReference type="Proteomes" id="UP000732298"/>
    </source>
</evidence>
<dbReference type="InterPro" id="IPR005990">
    <property type="entry name" value="IMP_DH"/>
</dbReference>
<feature type="domain" description="CBS" evidence="14">
    <location>
        <begin position="155"/>
        <end position="213"/>
    </location>
</feature>
<evidence type="ECO:0000259" key="14">
    <source>
        <dbReference type="PROSITE" id="PS51371"/>
    </source>
</evidence>
<feature type="binding site" description="in other chain" evidence="8 11">
    <location>
        <position position="299"/>
    </location>
    <ligand>
        <name>K(+)</name>
        <dbReference type="ChEBI" id="CHEBI:29103"/>
        <note>ligand shared between two tetrameric partners</note>
    </ligand>
</feature>
<feature type="binding site" description="in other chain" evidence="8 11">
    <location>
        <position position="304"/>
    </location>
    <ligand>
        <name>K(+)</name>
        <dbReference type="ChEBI" id="CHEBI:29103"/>
        <note>ligand shared between two tetrameric partners</note>
    </ligand>
</feature>
<dbReference type="Pfam" id="PF00478">
    <property type="entry name" value="IMPDH"/>
    <property type="match status" value="1"/>
</dbReference>
<feature type="binding site" evidence="8">
    <location>
        <begin position="358"/>
        <end position="359"/>
    </location>
    <ligand>
        <name>IMP</name>
        <dbReference type="ChEBI" id="CHEBI:58053"/>
    </ligand>
</feature>
<evidence type="ECO:0000256" key="4">
    <source>
        <dbReference type="ARBA" id="ARBA00022737"/>
    </source>
</evidence>
<keyword evidence="4" id="KW-0677">Repeat</keyword>
<comment type="catalytic activity">
    <reaction evidence="8">
        <text>IMP + NAD(+) + H2O = XMP + NADH + H(+)</text>
        <dbReference type="Rhea" id="RHEA:11708"/>
        <dbReference type="ChEBI" id="CHEBI:15377"/>
        <dbReference type="ChEBI" id="CHEBI:15378"/>
        <dbReference type="ChEBI" id="CHEBI:57464"/>
        <dbReference type="ChEBI" id="CHEBI:57540"/>
        <dbReference type="ChEBI" id="CHEBI:57945"/>
        <dbReference type="ChEBI" id="CHEBI:58053"/>
        <dbReference type="EC" id="1.1.1.205"/>
    </reaction>
</comment>
<feature type="active site" description="Proton acceptor" evidence="8 9">
    <location>
        <position position="398"/>
    </location>
</feature>
<dbReference type="AlphaFoldDB" id="A0A8T3YMH1"/>
<feature type="binding site" description="in other chain" evidence="8 11">
    <location>
        <position position="301"/>
    </location>
    <ligand>
        <name>K(+)</name>
        <dbReference type="ChEBI" id="CHEBI:29103"/>
        <note>ligand shared between two tetrameric partners</note>
    </ligand>
</feature>
<dbReference type="SUPFAM" id="SSF54631">
    <property type="entry name" value="CBS-domain pair"/>
    <property type="match status" value="1"/>
</dbReference>
<feature type="binding site" evidence="8">
    <location>
        <position position="248"/>
    </location>
    <ligand>
        <name>NAD(+)</name>
        <dbReference type="ChEBI" id="CHEBI:57540"/>
    </ligand>
</feature>
<evidence type="ECO:0000256" key="13">
    <source>
        <dbReference type="RuleBase" id="RU003927"/>
    </source>
</evidence>
<evidence type="ECO:0000256" key="9">
    <source>
        <dbReference type="PIRSR" id="PIRSR000130-1"/>
    </source>
</evidence>
<dbReference type="SUPFAM" id="SSF51412">
    <property type="entry name" value="Inosine monophosphate dehydrogenase (IMPDH)"/>
    <property type="match status" value="1"/>
</dbReference>
<sequence length="484" mass="52123">MGKEKVLPDIGLTFDDVLIVPAESKVIPKDVSLRTRLTPKITLNIPILSAAMDTVTEHSSAIAIAREGGIGIVHKNLSPEDQASEVEKVKRAEFWVINNPVTIGPHDDLRRIFALKKEFGINSFPVVESGRLVGIVTNRDLLFEDNLAKKVSAIMTPKEKLVTIDHEVSFEEAREILHRERREKLPIVAKDGTLKGLITITDIQNRQKYPNACKDKRGRLIVGAAVGPMDDERVKALVEKEADVIVVDTSHGHSKNVIDAVKRYKRDFDAEIIAGNVATAEGAKALISAGADAIKCGIGPGAICTTRVVAGAGVPQITAIMECAKGAGGIPVISDGGVKYSGDITKALAAGASAVMIGSLFAGCEETPGKTVYMNNRKFKQYRGMGSVGAMMQGSKDRYFQGHIEEEKKFVPEGIEGVVPYKGAISEVVFQLIGGLRAGMGLAGCGTIEEIRKNAKLIRITMAGLKESHPHDVNITEEAPNYWS</sequence>
<evidence type="ECO:0000256" key="10">
    <source>
        <dbReference type="PIRSR" id="PIRSR000130-3"/>
    </source>
</evidence>
<evidence type="ECO:0000256" key="12">
    <source>
        <dbReference type="PROSITE-ProRule" id="PRU00703"/>
    </source>
</evidence>
<comment type="function">
    <text evidence="8">Catalyzes the conversion of inosine 5'-phosphate (IMP) to xanthosine 5'-phosphate (XMP), the first committed and rate-limiting step in the de novo synthesis of guanine nucleotides, and therefore plays an important role in the regulation of cell growth.</text>
</comment>
<dbReference type="GO" id="GO:0000166">
    <property type="term" value="F:nucleotide binding"/>
    <property type="evidence" value="ECO:0007669"/>
    <property type="project" value="UniProtKB-UniRule"/>
</dbReference>
<dbReference type="CDD" id="cd00381">
    <property type="entry name" value="IMPDH"/>
    <property type="match status" value="1"/>
</dbReference>